<dbReference type="Gene3D" id="3.90.550.10">
    <property type="entry name" value="Spore Coat Polysaccharide Biosynthesis Protein SpsA, Chain A"/>
    <property type="match status" value="1"/>
</dbReference>
<dbReference type="SUPFAM" id="SSF53448">
    <property type="entry name" value="Nucleotide-diphospho-sugar transferases"/>
    <property type="match status" value="1"/>
</dbReference>
<protein>
    <submittedName>
        <fullName evidence="2">Glycosyltransferase, GT2 family</fullName>
    </submittedName>
</protein>
<dbReference type="RefSeq" id="WP_092849985.1">
    <property type="nucleotide sequence ID" value="NZ_FOMI01000003.1"/>
</dbReference>
<dbReference type="PANTHER" id="PTHR43685">
    <property type="entry name" value="GLYCOSYLTRANSFERASE"/>
    <property type="match status" value="1"/>
</dbReference>
<name>A0A1I1NYV3_9FLAO</name>
<dbReference type="InterPro" id="IPR050834">
    <property type="entry name" value="Glycosyltransf_2"/>
</dbReference>
<accession>A0A1I1NYV3</accession>
<gene>
    <name evidence="2" type="ORF">SAMN04487987_10341</name>
</gene>
<dbReference type="OrthoDB" id="1493960at2"/>
<reference evidence="3" key="1">
    <citation type="submission" date="2016-10" db="EMBL/GenBank/DDBJ databases">
        <authorList>
            <person name="Varghese N."/>
            <person name="Submissions S."/>
        </authorList>
    </citation>
    <scope>NUCLEOTIDE SEQUENCE [LARGE SCALE GENOMIC DNA]</scope>
    <source>
        <strain evidence="3">DSM 25730</strain>
    </source>
</reference>
<dbReference type="InterPro" id="IPR001173">
    <property type="entry name" value="Glyco_trans_2-like"/>
</dbReference>
<dbReference type="Proteomes" id="UP000199439">
    <property type="component" value="Unassembled WGS sequence"/>
</dbReference>
<dbReference type="GO" id="GO:0016740">
    <property type="term" value="F:transferase activity"/>
    <property type="evidence" value="ECO:0007669"/>
    <property type="project" value="UniProtKB-KW"/>
</dbReference>
<dbReference type="PANTHER" id="PTHR43685:SF2">
    <property type="entry name" value="GLYCOSYLTRANSFERASE 2-LIKE DOMAIN-CONTAINING PROTEIN"/>
    <property type="match status" value="1"/>
</dbReference>
<dbReference type="AlphaFoldDB" id="A0A1I1NYV3"/>
<feature type="domain" description="Glycosyltransferase 2-like" evidence="1">
    <location>
        <begin position="5"/>
        <end position="144"/>
    </location>
</feature>
<evidence type="ECO:0000259" key="1">
    <source>
        <dbReference type="Pfam" id="PF00535"/>
    </source>
</evidence>
<keyword evidence="3" id="KW-1185">Reference proteome</keyword>
<dbReference type="InterPro" id="IPR029044">
    <property type="entry name" value="Nucleotide-diphossugar_trans"/>
</dbReference>
<evidence type="ECO:0000313" key="3">
    <source>
        <dbReference type="Proteomes" id="UP000199439"/>
    </source>
</evidence>
<dbReference type="Pfam" id="PF00535">
    <property type="entry name" value="Glycos_transf_2"/>
    <property type="match status" value="1"/>
</dbReference>
<sequence length="330" mass="37957">MNFALVVCTYMRPKALQNLLISVNNQSLYPNEIIIVDGSLNHDTKNLLKNNNFKNLRYVLVDQAHRGLTRQRNYSIKMLSGAVDVVCFLDDDIVLEANYFKNLLHTYNVEKDALAVGGYIINEVKWHKGKEILNPNTFNFDGWSRTEPSRFKLRRKLGLQPDTPPGYLPTFAHGRSIGFLPPSGKIYRVEQIMGGVASYKKEVFNTLQFSTYFEGYGLYEDADFSLRLAKIGALFVNTSAQLKHYHEDRGRPNKYKYGKMVVRNGWYVWRVKYANPTLKMRLKWHATVTLLTTIRLSNAITSNNKNEAFSESLGRIVGWFSLILNKPKIN</sequence>
<evidence type="ECO:0000313" key="2">
    <source>
        <dbReference type="EMBL" id="SFD02871.1"/>
    </source>
</evidence>
<dbReference type="EMBL" id="FOMI01000003">
    <property type="protein sequence ID" value="SFD02871.1"/>
    <property type="molecule type" value="Genomic_DNA"/>
</dbReference>
<keyword evidence="2" id="KW-0808">Transferase</keyword>
<dbReference type="CDD" id="cd00761">
    <property type="entry name" value="Glyco_tranf_GTA_type"/>
    <property type="match status" value="1"/>
</dbReference>
<organism evidence="2 3">
    <name type="scientific">Algibacter pectinivorans</name>
    <dbReference type="NCBI Taxonomy" id="870482"/>
    <lineage>
        <taxon>Bacteria</taxon>
        <taxon>Pseudomonadati</taxon>
        <taxon>Bacteroidota</taxon>
        <taxon>Flavobacteriia</taxon>
        <taxon>Flavobacteriales</taxon>
        <taxon>Flavobacteriaceae</taxon>
        <taxon>Algibacter</taxon>
    </lineage>
</organism>
<proteinExistence type="predicted"/>
<dbReference type="STRING" id="870482.SAMN04487987_10341"/>